<dbReference type="InterPro" id="IPR011625">
    <property type="entry name" value="A2M_N_BRD"/>
</dbReference>
<comment type="function">
    <text evidence="3">Protects the bacterial cell from host peptidases.</text>
</comment>
<dbReference type="InterPro" id="IPR001599">
    <property type="entry name" value="Macroglobln_a2"/>
</dbReference>
<dbReference type="Pfam" id="PF21142">
    <property type="entry name" value="A2M_bMG2"/>
    <property type="match status" value="1"/>
</dbReference>
<dbReference type="Pfam" id="PF00207">
    <property type="entry name" value="A2M"/>
    <property type="match status" value="1"/>
</dbReference>
<dbReference type="GO" id="GO:0004866">
    <property type="term" value="F:endopeptidase inhibitor activity"/>
    <property type="evidence" value="ECO:0007669"/>
    <property type="project" value="UniProtKB-UniRule"/>
</dbReference>
<dbReference type="InterPro" id="IPR021868">
    <property type="entry name" value="Alpha_2_Macroglob_MG3"/>
</dbReference>
<feature type="domain" description="Alpha-2-macroglobulin bait region" evidence="4">
    <location>
        <begin position="766"/>
        <end position="921"/>
    </location>
</feature>
<dbReference type="Pfam" id="PF21765">
    <property type="entry name" value="CUB_A2MG"/>
    <property type="match status" value="1"/>
</dbReference>
<accession>A0AAD3UAH5</accession>
<dbReference type="InterPro" id="IPR041246">
    <property type="entry name" value="Bact_MG10"/>
</dbReference>
<dbReference type="InterPro" id="IPR041203">
    <property type="entry name" value="Bact_A2M_MG5"/>
</dbReference>
<dbReference type="PIRSF" id="PIRSF038980">
    <property type="entry name" value="A2M_bac"/>
    <property type="match status" value="1"/>
</dbReference>
<evidence type="ECO:0000256" key="1">
    <source>
        <dbReference type="ARBA" id="ARBA00010556"/>
    </source>
</evidence>
<gene>
    <name evidence="6" type="ORF">JAJ28_002046</name>
</gene>
<sequence length="1659" mass="182378">MCQASLIPYPVGYCAALAASQSGMTFMRRVDSHPRFSCSSPQQTVVPGRRWSALLLAGFTALLLSGCGPDKPVTHVTANGPTTQPAAQQETGAPSAVVQANARQYRDAPALALVFSGPLAPKANWQSWLSVSEGGKQVQGEWILADDGRTLYFPNVQPDKSYEVSLKAGLGPSPQSWTLKTRPLEAGASFTASGMVLPLRDELRLPISAVNVDEVNIDFFRVDAEYLPRFLAEYRPGSGMGNWELEQITKRAKRVFSGRYALELDANRRETRLINVKEPQLAEAGVYFAVMSPLGNYDWRKETTYFAVSDMGLSARRYRDQLEVFVSSLASADPLKDVQLSLLDEKGNRLQVQTTDPQGHRRFDQLQGARLLLAEQGNHLAVLRLDGAALDLSTFDLGTQPWQAQQLYLFSGRDLYRPGEQLDSEILLKGQDGQLLPGMAVELEVKQPDGQLLEQKRLLPDNLGAAHYGLRLPDDAPLGRWTINLKTAAGSRFEWPFLVEEFLPERLKLQLGKGPDSEVTDLDSALTLPLQGDYLYGAPASATKAKAEVKISRATMPFTQWQEFNLGDVLLAEQARDLEPLNLTLDAQGQGTFSLADELDGVRALGPLEVAYRVSLSEPGGRAVNRSRTQYGWPAGSQWPALKADFVADRVEGGKPLPFQILNLDEQGQPVAGAVKVRLINEYRDYYWHYADGEGWKYEFNSQPYLEQEQTLQLDGKGPTPLTLQLAAGWYRLEVENSQGHQSSLRVEIGSYAWGGGGEQARPDKIAITLDKRAYQAGDKAQVTLVAPRPGKGLLLVEDGDGLRWWQRIELKGAGGDAKDARGEFEIPVSPEWQRHDLHISAQIAAPDSASKPSGKQQGQSLRSVGLVPLTLDRETRRLPLTLSAPDKAVPLTRLEVTATSTPNSQGRVVLAAVDRGVLNISDYQPLDPFEIFFGRKRFSQDLFDNYGQVIPPQDGKLARLNYGGDRAPLKKGGALESRVEIAALWSGEVSFDQQGKAVIPLDLPNFNGELALMALAWNEQQVGEAERAVKVVAPLVAEIGWPRFGARGDETRALVQLRNMSGEDQTLSLAWTLNGGLKANGELPGTLSLKNGEEQWLTLPLTVTGASGVASLQLAASGKDIAISRDWYLPLRSPWPAETRQRYQMLAPGQQMSFAPAELVGLDRANLQGLLSLSGNPPWDPAAQWQALADYPYACLEQTLSRAWPYLLTTADERIAWSKPAEGKKAASEADVQRALLQRLQRLQLPSGGFGLWDSRSDEEQWLTAYAADYLLARKEAGDAVPEAMLNQVLNRLQSYLTDSQYGERWSSAPEHSRLAYQAYSAYVLARVGKAPLATLRLIWEQQADHARSGLPLLHLSLALSAMGDEQNAAKALSRALASERGDDYLGDYGSPLRDAALELSLLRQHKLAAERWLDLSAKVADTLAHRQWLSTQERLALLRLARFDPAADWQAKVTSSLGSGSLSGSAPLQQSAPEALAASTVTNEGKGSLYVQRTLIGYPEQAPTRLSQGISVTRSWFNSDGQRFDPAKVKVGDLVVVRLNVSSESAVPDALLVEMVPAGFELENPALGNSIKLEELSIEGKPAWQSEWNDYLKHQEFRDDRYTAALDLSEGSNQQLVYLMRAVTPGRYQVPPTQVEDMYRPELRAVGEDIHEVIISE</sequence>
<dbReference type="Pfam" id="PF17973">
    <property type="entry name" value="bMG10"/>
    <property type="match status" value="1"/>
</dbReference>
<evidence type="ECO:0000313" key="6">
    <source>
        <dbReference type="EMBL" id="HAT6344321.1"/>
    </source>
</evidence>
<dbReference type="InterPro" id="IPR041462">
    <property type="entry name" value="Bact_A2M_MG6"/>
</dbReference>
<protein>
    <recommendedName>
        <fullName evidence="3">Alpha-2-macroglobulin</fullName>
    </recommendedName>
</protein>
<feature type="domain" description="Alpha-2-macroglobulin" evidence="5">
    <location>
        <begin position="983"/>
        <end position="1072"/>
    </location>
</feature>
<comment type="similarity">
    <text evidence="1">Belongs to the protease inhibitor I39 (alpha-2-macroglobulin) family. Bacterial alpha-2-macroglobulin subfamily.</text>
</comment>
<dbReference type="Pfam" id="PF17962">
    <property type="entry name" value="bMG6"/>
    <property type="match status" value="1"/>
</dbReference>
<evidence type="ECO:0000256" key="2">
    <source>
        <dbReference type="ARBA" id="ARBA00022729"/>
    </source>
</evidence>
<dbReference type="PANTHER" id="PTHR40094:SF1">
    <property type="entry name" value="UBIQUITIN DOMAIN-CONTAINING PROTEIN"/>
    <property type="match status" value="1"/>
</dbReference>
<dbReference type="CDD" id="cd02891">
    <property type="entry name" value="A2M_like"/>
    <property type="match status" value="1"/>
</dbReference>
<dbReference type="SUPFAM" id="SSF48239">
    <property type="entry name" value="Terpenoid cyclases/Protein prenyltransferases"/>
    <property type="match status" value="1"/>
</dbReference>
<evidence type="ECO:0000313" key="7">
    <source>
        <dbReference type="Proteomes" id="UP000859505"/>
    </source>
</evidence>
<dbReference type="Gene3D" id="2.60.40.1930">
    <property type="match status" value="1"/>
</dbReference>
<dbReference type="Proteomes" id="UP000859505">
    <property type="component" value="Unassembled WGS sequence"/>
</dbReference>
<dbReference type="SMART" id="SM01360">
    <property type="entry name" value="A2M"/>
    <property type="match status" value="1"/>
</dbReference>
<dbReference type="InterPro" id="IPR049122">
    <property type="entry name" value="A2MG_CUB"/>
</dbReference>
<keyword evidence="3" id="KW-0646">Protease inhibitor</keyword>
<proteinExistence type="inferred from homology"/>
<keyword evidence="2" id="KW-0732">Signal</keyword>
<dbReference type="Pfam" id="PF07703">
    <property type="entry name" value="A2M_BRD"/>
    <property type="match status" value="1"/>
</dbReference>
<dbReference type="Gene3D" id="1.50.10.20">
    <property type="match status" value="1"/>
</dbReference>
<name>A0AAD3UAH5_AERHY</name>
<dbReference type="InterPro" id="IPR049120">
    <property type="entry name" value="A2M_bMG2"/>
</dbReference>
<keyword evidence="3" id="KW-0472">Membrane</keyword>
<dbReference type="InterPro" id="IPR008930">
    <property type="entry name" value="Terpenoid_cyclase/PrenylTrfase"/>
</dbReference>
<dbReference type="InterPro" id="IPR002890">
    <property type="entry name" value="MG2"/>
</dbReference>
<evidence type="ECO:0000259" key="4">
    <source>
        <dbReference type="SMART" id="SM01359"/>
    </source>
</evidence>
<dbReference type="Pfam" id="PF01835">
    <property type="entry name" value="MG2"/>
    <property type="match status" value="1"/>
</dbReference>
<dbReference type="PANTHER" id="PTHR40094">
    <property type="entry name" value="ALPHA-2-MACROGLOBULIN HOMOLOG"/>
    <property type="match status" value="1"/>
</dbReference>
<organism evidence="6 7">
    <name type="scientific">Aeromonas hydrophila</name>
    <dbReference type="NCBI Taxonomy" id="644"/>
    <lineage>
        <taxon>Bacteria</taxon>
        <taxon>Pseudomonadati</taxon>
        <taxon>Pseudomonadota</taxon>
        <taxon>Gammaproteobacteria</taxon>
        <taxon>Aeromonadales</taxon>
        <taxon>Aeromonadaceae</taxon>
        <taxon>Aeromonas</taxon>
    </lineage>
</organism>
<dbReference type="InterPro" id="IPR051802">
    <property type="entry name" value="YfhM-like"/>
</dbReference>
<dbReference type="EMBL" id="DACTUL010000013">
    <property type="protein sequence ID" value="HAT6344321.1"/>
    <property type="molecule type" value="Genomic_DNA"/>
</dbReference>
<keyword evidence="3" id="KW-1003">Cell membrane</keyword>
<evidence type="ECO:0000259" key="5">
    <source>
        <dbReference type="SMART" id="SM01360"/>
    </source>
</evidence>
<dbReference type="SMART" id="SM01359">
    <property type="entry name" value="A2M_N_2"/>
    <property type="match status" value="1"/>
</dbReference>
<reference evidence="6" key="2">
    <citation type="submission" date="2020-01" db="EMBL/GenBank/DDBJ databases">
        <authorList>
            <consortium name="NCBI Pathogen Detection Project"/>
        </authorList>
    </citation>
    <scope>NUCLEOTIDE SEQUENCE</scope>
    <source>
        <strain evidence="6">OLC2673_Aeromonas</strain>
    </source>
</reference>
<dbReference type="Pfam" id="PF11974">
    <property type="entry name" value="bMG3"/>
    <property type="match status" value="1"/>
</dbReference>
<evidence type="ECO:0000256" key="3">
    <source>
        <dbReference type="PIRNR" id="PIRNR038980"/>
    </source>
</evidence>
<dbReference type="Pfam" id="PF17972">
    <property type="entry name" value="bMG5"/>
    <property type="match status" value="1"/>
</dbReference>
<dbReference type="InterPro" id="IPR026284">
    <property type="entry name" value="A2MG_proteobact"/>
</dbReference>
<comment type="caution">
    <text evidence="6">The sequence shown here is derived from an EMBL/GenBank/DDBJ whole genome shotgun (WGS) entry which is preliminary data.</text>
</comment>
<reference evidence="6" key="1">
    <citation type="journal article" date="2018" name="Genome Biol.">
        <title>SKESA: strategic k-mer extension for scrupulous assemblies.</title>
        <authorList>
            <person name="Souvorov A."/>
            <person name="Agarwala R."/>
            <person name="Lipman D.J."/>
        </authorList>
    </citation>
    <scope>NUCLEOTIDE SEQUENCE</scope>
    <source>
        <strain evidence="6">OLC2673_Aeromonas</strain>
    </source>
</reference>